<feature type="transmembrane region" description="Helical" evidence="9">
    <location>
        <begin position="164"/>
        <end position="185"/>
    </location>
</feature>
<proteinExistence type="inferred from homology"/>
<evidence type="ECO:0000256" key="5">
    <source>
        <dbReference type="ARBA" id="ARBA00022692"/>
    </source>
</evidence>
<dbReference type="InterPro" id="IPR000425">
    <property type="entry name" value="MIP"/>
</dbReference>
<feature type="transmembrane region" description="Helical" evidence="9">
    <location>
        <begin position="131"/>
        <end position="152"/>
    </location>
</feature>
<organism evidence="10 11">
    <name type="scientific">Caballeronia udeis</name>
    <dbReference type="NCBI Taxonomy" id="1232866"/>
    <lineage>
        <taxon>Bacteria</taxon>
        <taxon>Pseudomonadati</taxon>
        <taxon>Pseudomonadota</taxon>
        <taxon>Betaproteobacteria</taxon>
        <taxon>Burkholderiales</taxon>
        <taxon>Burkholderiaceae</taxon>
        <taxon>Caballeronia</taxon>
    </lineage>
</organism>
<dbReference type="Pfam" id="PF00230">
    <property type="entry name" value="MIP"/>
    <property type="match status" value="1"/>
</dbReference>
<dbReference type="InterPro" id="IPR022357">
    <property type="entry name" value="MIP_CS"/>
</dbReference>
<dbReference type="OrthoDB" id="9807293at2"/>
<comment type="subcellular location">
    <subcellularLocation>
        <location evidence="1">Cell membrane</location>
        <topology evidence="1">Multi-pass membrane protein</topology>
    </subcellularLocation>
</comment>
<dbReference type="EMBL" id="FCOK02000051">
    <property type="protein sequence ID" value="SAL55918.1"/>
    <property type="molecule type" value="Genomic_DNA"/>
</dbReference>
<keyword evidence="3 8" id="KW-0813">Transport</keyword>
<keyword evidence="5 8" id="KW-0812">Transmembrane</keyword>
<keyword evidence="4" id="KW-1003">Cell membrane</keyword>
<evidence type="ECO:0000256" key="8">
    <source>
        <dbReference type="RuleBase" id="RU000477"/>
    </source>
</evidence>
<dbReference type="InterPro" id="IPR023271">
    <property type="entry name" value="Aquaporin-like"/>
</dbReference>
<evidence type="ECO:0000256" key="6">
    <source>
        <dbReference type="ARBA" id="ARBA00022989"/>
    </source>
</evidence>
<evidence type="ECO:0000256" key="3">
    <source>
        <dbReference type="ARBA" id="ARBA00022448"/>
    </source>
</evidence>
<dbReference type="SUPFAM" id="SSF81338">
    <property type="entry name" value="Aquaporin-like"/>
    <property type="match status" value="1"/>
</dbReference>
<accession>A0A158IH71</accession>
<dbReference type="PRINTS" id="PR00783">
    <property type="entry name" value="MINTRINSICP"/>
</dbReference>
<sequence length="252" mass="26134">MFKKLIGECVGSFSLVFLGCGATVLAGSRFSPALGIVFQAVAFGLAAATLVYLLRSVSCTHFNPAITVGFAIANRFPVRDLVPAITAQVGGASAGAWVLYIVASGSSSGSPALIAFGANGYGAYSPAGYEWHTALFVEAFMTFVFVLVNLKVASSRYARTSGPVLIGLSLTLCSLLAVPVTSASMNPARSTATALVVGGWALDQLWLFWAAPLAGGVLAGLFHPILQRRVSNRSEHSMHAGGIDGAFDKQSL</sequence>
<keyword evidence="6 9" id="KW-1133">Transmembrane helix</keyword>
<evidence type="ECO:0000313" key="10">
    <source>
        <dbReference type="EMBL" id="SAL55918.1"/>
    </source>
</evidence>
<dbReference type="RefSeq" id="WP_063977940.1">
    <property type="nucleotide sequence ID" value="NZ_FCOK02000051.1"/>
</dbReference>
<feature type="transmembrane region" description="Helical" evidence="9">
    <location>
        <begin position="36"/>
        <end position="54"/>
    </location>
</feature>
<protein>
    <submittedName>
        <fullName evidence="10">Aquaporin Z</fullName>
    </submittedName>
</protein>
<gene>
    <name evidence="10" type="ORF">AWB69_06023</name>
</gene>
<dbReference type="Gene3D" id="1.20.1080.10">
    <property type="entry name" value="Glycerol uptake facilitator protein"/>
    <property type="match status" value="1"/>
</dbReference>
<evidence type="ECO:0000313" key="11">
    <source>
        <dbReference type="Proteomes" id="UP000054683"/>
    </source>
</evidence>
<dbReference type="GO" id="GO:0015250">
    <property type="term" value="F:water channel activity"/>
    <property type="evidence" value="ECO:0007669"/>
    <property type="project" value="TreeGrafter"/>
</dbReference>
<dbReference type="PROSITE" id="PS51257">
    <property type="entry name" value="PROKAR_LIPOPROTEIN"/>
    <property type="match status" value="1"/>
</dbReference>
<dbReference type="GO" id="GO:0005886">
    <property type="term" value="C:plasma membrane"/>
    <property type="evidence" value="ECO:0007669"/>
    <property type="project" value="UniProtKB-SubCell"/>
</dbReference>
<dbReference type="AlphaFoldDB" id="A0A158IH71"/>
<evidence type="ECO:0000256" key="1">
    <source>
        <dbReference type="ARBA" id="ARBA00004651"/>
    </source>
</evidence>
<keyword evidence="7 9" id="KW-0472">Membrane</keyword>
<dbReference type="InterPro" id="IPR034294">
    <property type="entry name" value="Aquaporin_transptr"/>
</dbReference>
<dbReference type="PANTHER" id="PTHR19139">
    <property type="entry name" value="AQUAPORIN TRANSPORTER"/>
    <property type="match status" value="1"/>
</dbReference>
<evidence type="ECO:0000256" key="7">
    <source>
        <dbReference type="ARBA" id="ARBA00023136"/>
    </source>
</evidence>
<dbReference type="PANTHER" id="PTHR19139:SF199">
    <property type="entry name" value="MIP17260P"/>
    <property type="match status" value="1"/>
</dbReference>
<evidence type="ECO:0000256" key="4">
    <source>
        <dbReference type="ARBA" id="ARBA00022475"/>
    </source>
</evidence>
<name>A0A158IH71_9BURK</name>
<reference evidence="10 11" key="1">
    <citation type="submission" date="2016-01" db="EMBL/GenBank/DDBJ databases">
        <authorList>
            <person name="Oliw E.H."/>
        </authorList>
    </citation>
    <scope>NUCLEOTIDE SEQUENCE [LARGE SCALE GENOMIC DNA]</scope>
    <source>
        <strain evidence="10">LMG 27134</strain>
    </source>
</reference>
<evidence type="ECO:0000256" key="9">
    <source>
        <dbReference type="SAM" id="Phobius"/>
    </source>
</evidence>
<evidence type="ECO:0000256" key="2">
    <source>
        <dbReference type="ARBA" id="ARBA00006175"/>
    </source>
</evidence>
<feature type="transmembrane region" description="Helical" evidence="9">
    <location>
        <begin position="205"/>
        <end position="226"/>
    </location>
</feature>
<dbReference type="Proteomes" id="UP000054683">
    <property type="component" value="Unassembled WGS sequence"/>
</dbReference>
<comment type="similarity">
    <text evidence="2 8">Belongs to the MIP/aquaporin (TC 1.A.8) family.</text>
</comment>
<dbReference type="PROSITE" id="PS00221">
    <property type="entry name" value="MIP"/>
    <property type="match status" value="1"/>
</dbReference>